<proteinExistence type="predicted"/>
<dbReference type="InterPro" id="IPR050680">
    <property type="entry name" value="YpeA/RimI_acetyltransf"/>
</dbReference>
<name>A0A3E3EEM6_9FIRM</name>
<comment type="caution">
    <text evidence="4">The sequence shown here is derived from an EMBL/GenBank/DDBJ whole genome shotgun (WGS) entry which is preliminary data.</text>
</comment>
<dbReference type="RefSeq" id="WP_117581042.1">
    <property type="nucleotide sequence ID" value="NZ_QUSL01000007.1"/>
</dbReference>
<accession>A0A3E3EEM6</accession>
<dbReference type="PANTHER" id="PTHR43420">
    <property type="entry name" value="ACETYLTRANSFERASE"/>
    <property type="match status" value="1"/>
</dbReference>
<dbReference type="CDD" id="cd04301">
    <property type="entry name" value="NAT_SF"/>
    <property type="match status" value="1"/>
</dbReference>
<reference evidence="4 5" key="1">
    <citation type="submission" date="2018-08" db="EMBL/GenBank/DDBJ databases">
        <title>A genome reference for cultivated species of the human gut microbiota.</title>
        <authorList>
            <person name="Zou Y."/>
            <person name="Xue W."/>
            <person name="Luo G."/>
        </authorList>
    </citation>
    <scope>NUCLEOTIDE SEQUENCE [LARGE SCALE GENOMIC DNA]</scope>
    <source>
        <strain evidence="4 5">OM06-4</strain>
    </source>
</reference>
<dbReference type="AlphaFoldDB" id="A0A3E3EEM6"/>
<sequence>MNIELARATDVNEIEALYGAVVDDLLANVNYPGWKKGIYSTRDEAIFGIEKKELYVMRQNDQIVGSIVINHVQEENYQLAAWKIDAQDHEVYVIHTLAVHPQFKGLKIAQKLLEYADELAKNNGVKTIRLDVRKGNVPAIKLYERCGYTYVGAINLDFRGSDLGLFELYEKII</sequence>
<dbReference type="Proteomes" id="UP000261032">
    <property type="component" value="Unassembled WGS sequence"/>
</dbReference>
<dbReference type="SUPFAM" id="SSF55729">
    <property type="entry name" value="Acyl-CoA N-acyltransferases (Nat)"/>
    <property type="match status" value="1"/>
</dbReference>
<feature type="domain" description="N-acetyltransferase" evidence="3">
    <location>
        <begin position="1"/>
        <end position="173"/>
    </location>
</feature>
<dbReference type="Gene3D" id="3.40.630.30">
    <property type="match status" value="1"/>
</dbReference>
<dbReference type="InterPro" id="IPR000182">
    <property type="entry name" value="GNAT_dom"/>
</dbReference>
<dbReference type="InterPro" id="IPR016181">
    <property type="entry name" value="Acyl_CoA_acyltransferase"/>
</dbReference>
<dbReference type="GO" id="GO:0016747">
    <property type="term" value="F:acyltransferase activity, transferring groups other than amino-acyl groups"/>
    <property type="evidence" value="ECO:0007669"/>
    <property type="project" value="InterPro"/>
</dbReference>
<dbReference type="PANTHER" id="PTHR43420:SF47">
    <property type="entry name" value="N-ACETYLTRANSFERASE DOMAIN-CONTAINING PROTEIN"/>
    <property type="match status" value="1"/>
</dbReference>
<dbReference type="PROSITE" id="PS51186">
    <property type="entry name" value="GNAT"/>
    <property type="match status" value="1"/>
</dbReference>
<keyword evidence="1 4" id="KW-0808">Transferase</keyword>
<keyword evidence="2" id="KW-0012">Acyltransferase</keyword>
<evidence type="ECO:0000313" key="4">
    <source>
        <dbReference type="EMBL" id="RGD86266.1"/>
    </source>
</evidence>
<protein>
    <submittedName>
        <fullName evidence="4">GNAT family N-acetyltransferase</fullName>
    </submittedName>
</protein>
<dbReference type="Pfam" id="PF00583">
    <property type="entry name" value="Acetyltransf_1"/>
    <property type="match status" value="1"/>
</dbReference>
<evidence type="ECO:0000256" key="1">
    <source>
        <dbReference type="ARBA" id="ARBA00022679"/>
    </source>
</evidence>
<evidence type="ECO:0000256" key="2">
    <source>
        <dbReference type="ARBA" id="ARBA00023315"/>
    </source>
</evidence>
<gene>
    <name evidence="4" type="ORF">DXB93_06490</name>
</gene>
<organism evidence="4 5">
    <name type="scientific">Thomasclavelia ramosa</name>
    <dbReference type="NCBI Taxonomy" id="1547"/>
    <lineage>
        <taxon>Bacteria</taxon>
        <taxon>Bacillati</taxon>
        <taxon>Bacillota</taxon>
        <taxon>Erysipelotrichia</taxon>
        <taxon>Erysipelotrichales</taxon>
        <taxon>Coprobacillaceae</taxon>
        <taxon>Thomasclavelia</taxon>
    </lineage>
</organism>
<dbReference type="EMBL" id="QUSL01000007">
    <property type="protein sequence ID" value="RGD86266.1"/>
    <property type="molecule type" value="Genomic_DNA"/>
</dbReference>
<evidence type="ECO:0000259" key="3">
    <source>
        <dbReference type="PROSITE" id="PS51186"/>
    </source>
</evidence>
<evidence type="ECO:0000313" key="5">
    <source>
        <dbReference type="Proteomes" id="UP000261032"/>
    </source>
</evidence>